<feature type="chain" id="PRO_5046851058" evidence="1">
    <location>
        <begin position="30"/>
        <end position="92"/>
    </location>
</feature>
<evidence type="ECO:0000313" key="2">
    <source>
        <dbReference type="EMBL" id="EEQ86243.2"/>
    </source>
</evidence>
<keyword evidence="3" id="KW-1185">Reference proteome</keyword>
<feature type="signal peptide" evidence="1">
    <location>
        <begin position="1"/>
        <end position="29"/>
    </location>
</feature>
<gene>
    <name evidence="2" type="ORF">BDCG_09512</name>
</gene>
<organism evidence="2 3">
    <name type="scientific">Ajellomyces dermatitidis (strain ER-3 / ATCC MYA-2586)</name>
    <name type="common">Blastomyces dermatitidis</name>
    <dbReference type="NCBI Taxonomy" id="559297"/>
    <lineage>
        <taxon>Eukaryota</taxon>
        <taxon>Fungi</taxon>
        <taxon>Dikarya</taxon>
        <taxon>Ascomycota</taxon>
        <taxon>Pezizomycotina</taxon>
        <taxon>Eurotiomycetes</taxon>
        <taxon>Eurotiomycetidae</taxon>
        <taxon>Onygenales</taxon>
        <taxon>Ajellomycetaceae</taxon>
        <taxon>Blastomyces</taxon>
    </lineage>
</organism>
<evidence type="ECO:0000313" key="3">
    <source>
        <dbReference type="Proteomes" id="UP000002039"/>
    </source>
</evidence>
<accession>A0ABP2EV28</accession>
<dbReference type="EMBL" id="EQ999988">
    <property type="protein sequence ID" value="EEQ86243.2"/>
    <property type="molecule type" value="Genomic_DNA"/>
</dbReference>
<name>A0ABP2EV28_AJEDR</name>
<proteinExistence type="predicted"/>
<keyword evidence="1" id="KW-0732">Signal</keyword>
<protein>
    <submittedName>
        <fullName evidence="2">Uncharacterized protein</fullName>
    </submittedName>
</protein>
<dbReference type="RefSeq" id="XP_045273833.1">
    <property type="nucleotide sequence ID" value="XM_045425305.1"/>
</dbReference>
<dbReference type="Proteomes" id="UP000002039">
    <property type="component" value="Unassembled WGS sequence"/>
</dbReference>
<sequence>MGMPVWPFRPKLSSVVALLIIRILIPQDANKADKAASKTLSEGWGAANIRADRLSQHAAHFESWLAAGDWRLAPGTAKREKTLGQRAMRRSD</sequence>
<reference evidence="3" key="1">
    <citation type="journal article" date="2015" name="PLoS Genet.">
        <title>The dynamic genome and transcriptome of the human fungal pathogen Blastomyces and close relative Emmonsia.</title>
        <authorList>
            <person name="Munoz J.F."/>
            <person name="Gauthier G.M."/>
            <person name="Desjardins C.A."/>
            <person name="Gallo J.E."/>
            <person name="Holder J."/>
            <person name="Sullivan T.D."/>
            <person name="Marty A.J."/>
            <person name="Carmen J.C."/>
            <person name="Chen Z."/>
            <person name="Ding L."/>
            <person name="Gujja S."/>
            <person name="Magrini V."/>
            <person name="Misas E."/>
            <person name="Mitreva M."/>
            <person name="Priest M."/>
            <person name="Saif S."/>
            <person name="Whiston E.A."/>
            <person name="Young S."/>
            <person name="Zeng Q."/>
            <person name="Goldman W.E."/>
            <person name="Mardis E.R."/>
            <person name="Taylor J.W."/>
            <person name="McEwen J.G."/>
            <person name="Clay O.K."/>
            <person name="Klein B.S."/>
            <person name="Cuomo C.A."/>
        </authorList>
    </citation>
    <scope>NUCLEOTIDE SEQUENCE [LARGE SCALE GENOMIC DNA]</scope>
    <source>
        <strain evidence="3">ER-3 / ATCC MYA-2586</strain>
    </source>
</reference>
<dbReference type="GeneID" id="69030921"/>
<evidence type="ECO:0000256" key="1">
    <source>
        <dbReference type="SAM" id="SignalP"/>
    </source>
</evidence>